<proteinExistence type="predicted"/>
<comment type="caution">
    <text evidence="1">The sequence shown here is derived from an EMBL/GenBank/DDBJ whole genome shotgun (WGS) entry which is preliminary data.</text>
</comment>
<keyword evidence="2" id="KW-1185">Reference proteome</keyword>
<gene>
    <name evidence="1" type="ORF">LO744_06080</name>
</gene>
<dbReference type="EMBL" id="JAJNAY010000001">
    <property type="protein sequence ID" value="MCD1116422.1"/>
    <property type="molecule type" value="Genomic_DNA"/>
</dbReference>
<dbReference type="AlphaFoldDB" id="A0A9Q3V148"/>
<sequence>MKCLIILLLVFSIKNYSQRKNYFPDSDKNPNCSLINNGSFNSDDKNTLKVKFHHNKMIEILGDKETITIESKLKMLDKCKFETEIISIKTKLELKDDLMYLGKKTEYKIVETGENYIILEYPCNDDRNTCTEILDKE</sequence>
<evidence type="ECO:0000313" key="1">
    <source>
        <dbReference type="EMBL" id="MCD1116422.1"/>
    </source>
</evidence>
<accession>A0A9Q3V148</accession>
<dbReference type="RefSeq" id="WP_230667859.1">
    <property type="nucleotide sequence ID" value="NZ_JAJNAY010000001.1"/>
</dbReference>
<reference evidence="1" key="1">
    <citation type="submission" date="2021-11" db="EMBL/GenBank/DDBJ databases">
        <title>Description of novel Chryseobacterium species.</title>
        <authorList>
            <person name="Saticioglu I.B."/>
            <person name="Ay H."/>
            <person name="Altun S."/>
            <person name="Duman M."/>
        </authorList>
    </citation>
    <scope>NUCLEOTIDE SEQUENCE</scope>
    <source>
        <strain evidence="1">C-17</strain>
    </source>
</reference>
<dbReference type="Proteomes" id="UP001108025">
    <property type="component" value="Unassembled WGS sequence"/>
</dbReference>
<name>A0A9Q3V148_9FLAO</name>
<protein>
    <submittedName>
        <fullName evidence="1">Uncharacterized protein</fullName>
    </submittedName>
</protein>
<organism evidence="1 2">
    <name type="scientific">Chryseobacterium turcicum</name>
    <dbReference type="NCBI Taxonomy" id="2898076"/>
    <lineage>
        <taxon>Bacteria</taxon>
        <taxon>Pseudomonadati</taxon>
        <taxon>Bacteroidota</taxon>
        <taxon>Flavobacteriia</taxon>
        <taxon>Flavobacteriales</taxon>
        <taxon>Weeksellaceae</taxon>
        <taxon>Chryseobacterium group</taxon>
        <taxon>Chryseobacterium</taxon>
    </lineage>
</organism>
<evidence type="ECO:0000313" key="2">
    <source>
        <dbReference type="Proteomes" id="UP001108025"/>
    </source>
</evidence>